<sequence>MAKRNWMVGGAITAALLVGSVISPLVLGAHAMGMGNPLAGTTTTAAQAPNTITVTGVAGEYSTDNVATINFNANITDQTALAVSRDAAHVAAQITQELRHLGIPQGDISTQLQGMNNNGGMSNESGNFNVNVTVASAKLLPQVLNILSSLPEGYIGNVYSNVQYAPMNLPTIRAQLFAKALVDAKSQAQILATDVGATVGPVVSVTSLAPVNTNVMNGPALPNQTLGGISTNYGYGGVSQNYVSSQVTVTYQLIQG</sequence>
<dbReference type="GO" id="GO:0006974">
    <property type="term" value="P:DNA damage response"/>
    <property type="evidence" value="ECO:0007669"/>
    <property type="project" value="TreeGrafter"/>
</dbReference>
<reference evidence="1 2" key="1">
    <citation type="submission" date="2015-12" db="EMBL/GenBank/DDBJ databases">
        <title>Draft genome sequence of Acidibacillus ferrooxidans ITV001, isolated from a chalcopyrite acid mine drainage site in Brazil.</title>
        <authorList>
            <person name="Dall'Agnol H."/>
            <person name="Nancucheo I."/>
            <person name="Johnson B."/>
            <person name="Oliveira R."/>
            <person name="Leite L."/>
            <person name="Pylro V."/>
            <person name="Nunes G.L."/>
            <person name="Tzotzos G."/>
            <person name="Fernandes G.R."/>
            <person name="Dutra J."/>
            <person name="Orellana S.C."/>
            <person name="Oliveira G."/>
        </authorList>
    </citation>
    <scope>NUCLEOTIDE SEQUENCE [LARGE SCALE GENOMIC DNA]</scope>
    <source>
        <strain evidence="2">ITV01</strain>
    </source>
</reference>
<protein>
    <recommendedName>
        <fullName evidence="3">SIMPL domain-containing protein</fullName>
    </recommendedName>
</protein>
<comment type="caution">
    <text evidence="1">The sequence shown here is derived from an EMBL/GenBank/DDBJ whole genome shotgun (WGS) entry which is preliminary data.</text>
</comment>
<accession>A0A101XRZ5</accession>
<dbReference type="AlphaFoldDB" id="A0A101XRZ5"/>
<evidence type="ECO:0000313" key="2">
    <source>
        <dbReference type="Proteomes" id="UP000053557"/>
    </source>
</evidence>
<dbReference type="PANTHER" id="PTHR34387:SF2">
    <property type="entry name" value="SLR1258 PROTEIN"/>
    <property type="match status" value="1"/>
</dbReference>
<dbReference type="Gene3D" id="3.30.110.170">
    <property type="entry name" value="Protein of unknown function (DUF541), domain 1"/>
    <property type="match status" value="1"/>
</dbReference>
<name>A0A101XRZ5_9BACL</name>
<dbReference type="Pfam" id="PF04402">
    <property type="entry name" value="SIMPL"/>
    <property type="match status" value="1"/>
</dbReference>
<gene>
    <name evidence="1" type="ORF">ATW55_01070</name>
</gene>
<keyword evidence="2" id="KW-1185">Reference proteome</keyword>
<dbReference type="Gene3D" id="3.30.70.2970">
    <property type="entry name" value="Protein of unknown function (DUF541), domain 2"/>
    <property type="match status" value="1"/>
</dbReference>
<evidence type="ECO:0008006" key="3">
    <source>
        <dbReference type="Google" id="ProtNLM"/>
    </source>
</evidence>
<dbReference type="InterPro" id="IPR052022">
    <property type="entry name" value="26kDa_periplasmic_antigen"/>
</dbReference>
<dbReference type="InterPro" id="IPR007497">
    <property type="entry name" value="SIMPL/DUF541"/>
</dbReference>
<dbReference type="PANTHER" id="PTHR34387">
    <property type="entry name" value="SLR1258 PROTEIN"/>
    <property type="match status" value="1"/>
</dbReference>
<evidence type="ECO:0000313" key="1">
    <source>
        <dbReference type="EMBL" id="KUO96462.1"/>
    </source>
</evidence>
<proteinExistence type="predicted"/>
<dbReference type="RefSeq" id="WP_160327170.1">
    <property type="nucleotide sequence ID" value="NZ_LPVJ01000018.1"/>
</dbReference>
<organism evidence="1 2">
    <name type="scientific">Ferroacidibacillus organovorans</name>
    <dbReference type="NCBI Taxonomy" id="1765683"/>
    <lineage>
        <taxon>Bacteria</taxon>
        <taxon>Bacillati</taxon>
        <taxon>Bacillota</taxon>
        <taxon>Bacilli</taxon>
        <taxon>Bacillales</taxon>
        <taxon>Alicyclobacillaceae</taxon>
        <taxon>Ferroacidibacillus</taxon>
    </lineage>
</organism>
<dbReference type="EMBL" id="LPVJ01000018">
    <property type="protein sequence ID" value="KUO96462.1"/>
    <property type="molecule type" value="Genomic_DNA"/>
</dbReference>
<dbReference type="Proteomes" id="UP000053557">
    <property type="component" value="Unassembled WGS sequence"/>
</dbReference>
<dbReference type="OrthoDB" id="9931774at2"/>